<dbReference type="EMBL" id="LUGG01000059">
    <property type="protein sequence ID" value="OBZ65046.1"/>
    <property type="molecule type" value="Genomic_DNA"/>
</dbReference>
<accession>A0A1C7LLI2</accession>
<sequence length="237" mass="25548">MHAAAAPAPVLSCFSAQCHRAPSAISATYHPGQINLLQCRAPPSPGPGRPTSLPPYLHHPLMSRPTSPVSPAHALQTKSPVVFPTSSDVFSLLRAFFAPAPNPSAFAPSLLPNLSRSDIATRLRALLPSVLRVARISFSHADLRLLPHVVDTTSLPSLVSSAASLTCILHLSHPARLHGYIVLDRFPSPHRLHALAAFQLLRNVCDPLFKPRPRVQNGNMFSPPQALLLNPFSDDLL</sequence>
<comment type="caution">
    <text evidence="1">The sequence shown here is derived from an EMBL/GenBank/DDBJ whole genome shotgun (WGS) entry which is preliminary data.</text>
</comment>
<organism evidence="1 2">
    <name type="scientific">Grifola frondosa</name>
    <name type="common">Maitake</name>
    <name type="synonym">Polyporus frondosus</name>
    <dbReference type="NCBI Taxonomy" id="5627"/>
    <lineage>
        <taxon>Eukaryota</taxon>
        <taxon>Fungi</taxon>
        <taxon>Dikarya</taxon>
        <taxon>Basidiomycota</taxon>
        <taxon>Agaricomycotina</taxon>
        <taxon>Agaricomycetes</taxon>
        <taxon>Polyporales</taxon>
        <taxon>Grifolaceae</taxon>
        <taxon>Grifola</taxon>
    </lineage>
</organism>
<gene>
    <name evidence="1" type="ORF">A0H81_14960</name>
</gene>
<reference evidence="1 2" key="1">
    <citation type="submission" date="2016-03" db="EMBL/GenBank/DDBJ databases">
        <title>Whole genome sequencing of Grifola frondosa 9006-11.</title>
        <authorList>
            <person name="Min B."/>
            <person name="Park H."/>
            <person name="Kim J.-G."/>
            <person name="Cho H."/>
            <person name="Oh Y.-L."/>
            <person name="Kong W.-S."/>
            <person name="Choi I.-G."/>
        </authorList>
    </citation>
    <scope>NUCLEOTIDE SEQUENCE [LARGE SCALE GENOMIC DNA]</scope>
    <source>
        <strain evidence="1 2">9006-11</strain>
    </source>
</reference>
<dbReference type="AlphaFoldDB" id="A0A1C7LLI2"/>
<protein>
    <submittedName>
        <fullName evidence="1">Uncharacterized protein</fullName>
    </submittedName>
</protein>
<name>A0A1C7LLI2_GRIFR</name>
<keyword evidence="2" id="KW-1185">Reference proteome</keyword>
<evidence type="ECO:0000313" key="2">
    <source>
        <dbReference type="Proteomes" id="UP000092993"/>
    </source>
</evidence>
<dbReference type="Proteomes" id="UP000092993">
    <property type="component" value="Unassembled WGS sequence"/>
</dbReference>
<evidence type="ECO:0000313" key="1">
    <source>
        <dbReference type="EMBL" id="OBZ65046.1"/>
    </source>
</evidence>
<proteinExistence type="predicted"/>